<reference evidence="1 2" key="1">
    <citation type="submission" date="2014-04" db="EMBL/GenBank/DDBJ databases">
        <title>Evolutionary Origins and Diversification of the Mycorrhizal Mutualists.</title>
        <authorList>
            <consortium name="DOE Joint Genome Institute"/>
            <consortium name="Mycorrhizal Genomics Consortium"/>
            <person name="Kohler A."/>
            <person name="Kuo A."/>
            <person name="Nagy L.G."/>
            <person name="Floudas D."/>
            <person name="Copeland A."/>
            <person name="Barry K.W."/>
            <person name="Cichocki N."/>
            <person name="Veneault-Fourrey C."/>
            <person name="LaButti K."/>
            <person name="Lindquist E.A."/>
            <person name="Lipzen A."/>
            <person name="Lundell T."/>
            <person name="Morin E."/>
            <person name="Murat C."/>
            <person name="Riley R."/>
            <person name="Ohm R."/>
            <person name="Sun H."/>
            <person name="Tunlid A."/>
            <person name="Henrissat B."/>
            <person name="Grigoriev I.V."/>
            <person name="Hibbett D.S."/>
            <person name="Martin F."/>
        </authorList>
    </citation>
    <scope>NUCLEOTIDE SEQUENCE [LARGE SCALE GENOMIC DNA]</scope>
    <source>
        <strain evidence="1 2">FD-317 M1</strain>
    </source>
</reference>
<keyword evidence="2" id="KW-1185">Reference proteome</keyword>
<dbReference type="AlphaFoldDB" id="A0A0D0CFB3"/>
<name>A0A0D0CFB3_9AGAR</name>
<proteinExistence type="predicted"/>
<accession>A0A0D0CFB3</accession>
<evidence type="ECO:0000313" key="1">
    <source>
        <dbReference type="EMBL" id="KIK61274.1"/>
    </source>
</evidence>
<dbReference type="Proteomes" id="UP000053593">
    <property type="component" value="Unassembled WGS sequence"/>
</dbReference>
<gene>
    <name evidence="1" type="ORF">GYMLUDRAFT_59183</name>
</gene>
<dbReference type="HOGENOM" id="CLU_1408921_0_0_1"/>
<sequence>MESTMLATVTIDQMSAFAISLPTTTIPSVSTTPVSLSGPSQEETSLRREPTLNLPRFKSAREEERFRRLKEDPNVKKFDRWSVTCKCGQKLSLDKDRTTYAYNNYKLHRNKCRLNASMGETAWKGITTVKKDKGDGGVEEELGGAQEAIDTDTDAPAMVPSSSPLRFARDEREIEAAESLVLCANCPVVFRTT</sequence>
<evidence type="ECO:0000313" key="2">
    <source>
        <dbReference type="Proteomes" id="UP000053593"/>
    </source>
</evidence>
<protein>
    <submittedName>
        <fullName evidence="1">Uncharacterized protein</fullName>
    </submittedName>
</protein>
<dbReference type="EMBL" id="KN834772">
    <property type="protein sequence ID" value="KIK61274.1"/>
    <property type="molecule type" value="Genomic_DNA"/>
</dbReference>
<organism evidence="1 2">
    <name type="scientific">Collybiopsis luxurians FD-317 M1</name>
    <dbReference type="NCBI Taxonomy" id="944289"/>
    <lineage>
        <taxon>Eukaryota</taxon>
        <taxon>Fungi</taxon>
        <taxon>Dikarya</taxon>
        <taxon>Basidiomycota</taxon>
        <taxon>Agaricomycotina</taxon>
        <taxon>Agaricomycetes</taxon>
        <taxon>Agaricomycetidae</taxon>
        <taxon>Agaricales</taxon>
        <taxon>Marasmiineae</taxon>
        <taxon>Omphalotaceae</taxon>
        <taxon>Collybiopsis</taxon>
        <taxon>Collybiopsis luxurians</taxon>
    </lineage>
</organism>